<keyword evidence="5 7" id="KW-1133">Transmembrane helix</keyword>
<evidence type="ECO:0000256" key="4">
    <source>
        <dbReference type="ARBA" id="ARBA00022692"/>
    </source>
</evidence>
<evidence type="ECO:0000256" key="6">
    <source>
        <dbReference type="ARBA" id="ARBA00023136"/>
    </source>
</evidence>
<evidence type="ECO:0000256" key="1">
    <source>
        <dbReference type="ARBA" id="ARBA00004429"/>
    </source>
</evidence>
<organism evidence="8 9">
    <name type="scientific">Rubrimonas cliftonensis</name>
    <dbReference type="NCBI Taxonomy" id="89524"/>
    <lineage>
        <taxon>Bacteria</taxon>
        <taxon>Pseudomonadati</taxon>
        <taxon>Pseudomonadota</taxon>
        <taxon>Alphaproteobacteria</taxon>
        <taxon>Rhodobacterales</taxon>
        <taxon>Paracoccaceae</taxon>
        <taxon>Rubrimonas</taxon>
    </lineage>
</organism>
<keyword evidence="9" id="KW-1185">Reference proteome</keyword>
<keyword evidence="6 7" id="KW-0472">Membrane</keyword>
<sequence>MGHVAVMTGTGMVGLMALFLVDALNLFYISMLGQTALAAAIGFAGTVQFFTISVSIGLAIAATALVSRAVGEGDRAEARRLAASSLVLLLGALTLVSLGVWIWREAALAALGAKGETLAVASRFLAIVLPSLPLLGAGMIASSLLRSIGDARRAMFVTLSGGAVGAALDPLLIFGFGLGVDGAAITSLVARAVIAAMGFRGAMLTHDLVARPNAADIVRHAPGLMRIAGPAVATQLSTPTGLAALTAAMAAFGDAAVAGWAVVGRMTALAFGGVFALSGAVGPILGQNLGAGLTARVRSAYRDAVLFCAVYVLSAWALLALARPWIVSGFGLDGAGVAVVDAFVYAGAGFYVFTGGLFVANAAFNTLGRPLWATALNWSRDALVLPVLALTLPPLMGAEGVVAAQALAALVVGGVGGVIGWRMAPRLADRHAARRLAAEAPAFASGRAAALAVAAEPDWRPENRDDR</sequence>
<evidence type="ECO:0000256" key="2">
    <source>
        <dbReference type="ARBA" id="ARBA00022448"/>
    </source>
</evidence>
<comment type="subcellular location">
    <subcellularLocation>
        <location evidence="1">Cell inner membrane</location>
        <topology evidence="1">Multi-pass membrane protein</topology>
    </subcellularLocation>
</comment>
<dbReference type="PANTHER" id="PTHR43549">
    <property type="entry name" value="MULTIDRUG RESISTANCE PROTEIN YPNP-RELATED"/>
    <property type="match status" value="1"/>
</dbReference>
<evidence type="ECO:0000256" key="3">
    <source>
        <dbReference type="ARBA" id="ARBA00022475"/>
    </source>
</evidence>
<reference evidence="8 9" key="1">
    <citation type="submission" date="2016-10" db="EMBL/GenBank/DDBJ databases">
        <authorList>
            <person name="de Groot N.N."/>
        </authorList>
    </citation>
    <scope>NUCLEOTIDE SEQUENCE [LARGE SCALE GENOMIC DNA]</scope>
    <source>
        <strain evidence="8 9">DSM 15345</strain>
    </source>
</reference>
<feature type="transmembrane region" description="Helical" evidence="7">
    <location>
        <begin position="269"/>
        <end position="292"/>
    </location>
</feature>
<dbReference type="GO" id="GO:0042910">
    <property type="term" value="F:xenobiotic transmembrane transporter activity"/>
    <property type="evidence" value="ECO:0007669"/>
    <property type="project" value="InterPro"/>
</dbReference>
<feature type="transmembrane region" description="Helical" evidence="7">
    <location>
        <begin position="242"/>
        <end position="263"/>
    </location>
</feature>
<feature type="transmembrane region" description="Helical" evidence="7">
    <location>
        <begin position="37"/>
        <end position="66"/>
    </location>
</feature>
<dbReference type="InterPro" id="IPR002528">
    <property type="entry name" value="MATE_fam"/>
</dbReference>
<evidence type="ECO:0000313" key="9">
    <source>
        <dbReference type="Proteomes" id="UP000198703"/>
    </source>
</evidence>
<keyword evidence="3" id="KW-1003">Cell membrane</keyword>
<feature type="transmembrane region" description="Helical" evidence="7">
    <location>
        <begin position="402"/>
        <end position="421"/>
    </location>
</feature>
<evidence type="ECO:0000256" key="5">
    <source>
        <dbReference type="ARBA" id="ARBA00022989"/>
    </source>
</evidence>
<feature type="transmembrane region" description="Helical" evidence="7">
    <location>
        <begin position="12"/>
        <end position="31"/>
    </location>
</feature>
<dbReference type="InterPro" id="IPR052031">
    <property type="entry name" value="Membrane_Transporter-Flippase"/>
</dbReference>
<dbReference type="PANTHER" id="PTHR43549:SF3">
    <property type="entry name" value="MULTIDRUG RESISTANCE PROTEIN YPNP-RELATED"/>
    <property type="match status" value="1"/>
</dbReference>
<feature type="transmembrane region" description="Helical" evidence="7">
    <location>
        <begin position="157"/>
        <end position="178"/>
    </location>
</feature>
<proteinExistence type="predicted"/>
<feature type="transmembrane region" description="Helical" evidence="7">
    <location>
        <begin position="124"/>
        <end position="145"/>
    </location>
</feature>
<gene>
    <name evidence="8" type="ORF">SAMN05444370_103465</name>
</gene>
<feature type="transmembrane region" description="Helical" evidence="7">
    <location>
        <begin position="376"/>
        <end position="396"/>
    </location>
</feature>
<dbReference type="STRING" id="89524.SAMN05444370_103465"/>
<dbReference type="GO" id="GO:0005886">
    <property type="term" value="C:plasma membrane"/>
    <property type="evidence" value="ECO:0007669"/>
    <property type="project" value="UniProtKB-SubCell"/>
</dbReference>
<feature type="transmembrane region" description="Helical" evidence="7">
    <location>
        <begin position="304"/>
        <end position="322"/>
    </location>
</feature>
<evidence type="ECO:0000313" key="8">
    <source>
        <dbReference type="EMBL" id="SEA20846.1"/>
    </source>
</evidence>
<feature type="transmembrane region" description="Helical" evidence="7">
    <location>
        <begin position="184"/>
        <end position="203"/>
    </location>
</feature>
<dbReference type="Pfam" id="PF01554">
    <property type="entry name" value="MatE"/>
    <property type="match status" value="2"/>
</dbReference>
<name>A0A1H3ZAR0_9RHOB</name>
<dbReference type="AlphaFoldDB" id="A0A1H3ZAR0"/>
<protein>
    <submittedName>
        <fullName evidence="8">Putative efflux protein, MATE family</fullName>
    </submittedName>
</protein>
<dbReference type="EMBL" id="FNQM01000003">
    <property type="protein sequence ID" value="SEA20846.1"/>
    <property type="molecule type" value="Genomic_DNA"/>
</dbReference>
<dbReference type="PIRSF" id="PIRSF006603">
    <property type="entry name" value="DinF"/>
    <property type="match status" value="1"/>
</dbReference>
<evidence type="ECO:0000256" key="7">
    <source>
        <dbReference type="SAM" id="Phobius"/>
    </source>
</evidence>
<keyword evidence="2" id="KW-0813">Transport</keyword>
<feature type="transmembrane region" description="Helical" evidence="7">
    <location>
        <begin position="86"/>
        <end position="104"/>
    </location>
</feature>
<dbReference type="GO" id="GO:0015297">
    <property type="term" value="F:antiporter activity"/>
    <property type="evidence" value="ECO:0007669"/>
    <property type="project" value="InterPro"/>
</dbReference>
<accession>A0A1H3ZAR0</accession>
<dbReference type="Proteomes" id="UP000198703">
    <property type="component" value="Unassembled WGS sequence"/>
</dbReference>
<keyword evidence="4 7" id="KW-0812">Transmembrane</keyword>
<dbReference type="InterPro" id="IPR048279">
    <property type="entry name" value="MdtK-like"/>
</dbReference>
<feature type="transmembrane region" description="Helical" evidence="7">
    <location>
        <begin position="342"/>
        <end position="364"/>
    </location>
</feature>